<dbReference type="EMBL" id="QMRA01000027">
    <property type="protein sequence ID" value="RLE54390.1"/>
    <property type="molecule type" value="Genomic_DNA"/>
</dbReference>
<proteinExistence type="predicted"/>
<reference evidence="2 3" key="1">
    <citation type="submission" date="2018-06" db="EMBL/GenBank/DDBJ databases">
        <title>Extensive metabolic versatility and redundancy in microbially diverse, dynamic hydrothermal sediments.</title>
        <authorList>
            <person name="Dombrowski N."/>
            <person name="Teske A."/>
            <person name="Baker B.J."/>
        </authorList>
    </citation>
    <scope>NUCLEOTIDE SEQUENCE [LARGE SCALE GENOMIC DNA]</scope>
    <source>
        <strain evidence="2">B20_G2</strain>
    </source>
</reference>
<evidence type="ECO:0000256" key="1">
    <source>
        <dbReference type="SAM" id="Coils"/>
    </source>
</evidence>
<dbReference type="Proteomes" id="UP000269499">
    <property type="component" value="Unassembled WGS sequence"/>
</dbReference>
<comment type="caution">
    <text evidence="2">The sequence shown here is derived from an EMBL/GenBank/DDBJ whole genome shotgun (WGS) entry which is preliminary data.</text>
</comment>
<name>A0A497F639_9CREN</name>
<evidence type="ECO:0000313" key="2">
    <source>
        <dbReference type="EMBL" id="RLE54390.1"/>
    </source>
</evidence>
<accession>A0A497F639</accession>
<protein>
    <submittedName>
        <fullName evidence="2">Uncharacterized protein</fullName>
    </submittedName>
</protein>
<organism evidence="2 3">
    <name type="scientific">Thermoproteota archaeon</name>
    <dbReference type="NCBI Taxonomy" id="2056631"/>
    <lineage>
        <taxon>Archaea</taxon>
        <taxon>Thermoproteota</taxon>
    </lineage>
</organism>
<sequence>MAEQERRLELERIKKLIEEKIDELNKELEVWKLCLKLIEGTVRLRERPVEEARLLVEVKDELGNSLAKIYKDNNNLVIVPDRNVTINTSSREFSQFFIRKVLDGIKRENPSADYEVLEKNRILQKIIVKNISEAREVKRIQGAVRWTFKKFMKPRL</sequence>
<dbReference type="AlphaFoldDB" id="A0A497F639"/>
<gene>
    <name evidence="2" type="ORF">DRJ26_01985</name>
</gene>
<keyword evidence="1" id="KW-0175">Coiled coil</keyword>
<evidence type="ECO:0000313" key="3">
    <source>
        <dbReference type="Proteomes" id="UP000269499"/>
    </source>
</evidence>
<feature type="coiled-coil region" evidence="1">
    <location>
        <begin position="7"/>
        <end position="34"/>
    </location>
</feature>